<dbReference type="InterPro" id="IPR001584">
    <property type="entry name" value="Integrase_cat-core"/>
</dbReference>
<feature type="compositionally biased region" description="Basic and acidic residues" evidence="2">
    <location>
        <begin position="1271"/>
        <end position="1280"/>
    </location>
</feature>
<dbReference type="InterPro" id="IPR001878">
    <property type="entry name" value="Znf_CCHC"/>
</dbReference>
<reference evidence="5 6" key="1">
    <citation type="submission" date="2024-02" db="EMBL/GenBank/DDBJ databases">
        <authorList>
            <person name="Chen Y."/>
            <person name="Shah S."/>
            <person name="Dougan E. K."/>
            <person name="Thang M."/>
            <person name="Chan C."/>
        </authorList>
    </citation>
    <scope>NUCLEOTIDE SEQUENCE [LARGE SCALE GENOMIC DNA]</scope>
</reference>
<feature type="compositionally biased region" description="Basic and acidic residues" evidence="2">
    <location>
        <begin position="1331"/>
        <end position="1340"/>
    </location>
</feature>
<evidence type="ECO:0000313" key="5">
    <source>
        <dbReference type="EMBL" id="CAK9091903.1"/>
    </source>
</evidence>
<evidence type="ECO:0000256" key="2">
    <source>
        <dbReference type="SAM" id="MobiDB-lite"/>
    </source>
</evidence>
<feature type="domain" description="Integrase catalytic" evidence="4">
    <location>
        <begin position="1031"/>
        <end position="1168"/>
    </location>
</feature>
<feature type="compositionally biased region" description="Acidic residues" evidence="2">
    <location>
        <begin position="1252"/>
        <end position="1270"/>
    </location>
</feature>
<gene>
    <name evidence="5" type="ORF">SCF082_LOCUS43276</name>
</gene>
<feature type="domain" description="CCHC-type" evidence="3">
    <location>
        <begin position="473"/>
        <end position="488"/>
    </location>
</feature>
<accession>A0ABP0QUZ4</accession>
<feature type="compositionally biased region" description="Pro residues" evidence="2">
    <location>
        <begin position="1313"/>
        <end position="1323"/>
    </location>
</feature>
<dbReference type="InterPro" id="IPR012337">
    <property type="entry name" value="RNaseH-like_sf"/>
</dbReference>
<feature type="compositionally biased region" description="Low complexity" evidence="2">
    <location>
        <begin position="1292"/>
        <end position="1312"/>
    </location>
</feature>
<proteinExistence type="predicted"/>
<dbReference type="SMART" id="SM00343">
    <property type="entry name" value="ZnF_C2HC"/>
    <property type="match status" value="1"/>
</dbReference>
<keyword evidence="1" id="KW-0862">Zinc</keyword>
<feature type="compositionally biased region" description="Acidic residues" evidence="2">
    <location>
        <begin position="415"/>
        <end position="425"/>
    </location>
</feature>
<comment type="caution">
    <text evidence="5">The sequence shown here is derived from an EMBL/GenBank/DDBJ whole genome shotgun (WGS) entry which is preliminary data.</text>
</comment>
<feature type="region of interest" description="Disordered" evidence="2">
    <location>
        <begin position="689"/>
        <end position="708"/>
    </location>
</feature>
<dbReference type="SUPFAM" id="SSF57756">
    <property type="entry name" value="Retrovirus zinc finger-like domains"/>
    <property type="match status" value="1"/>
</dbReference>
<feature type="compositionally biased region" description="Basic and acidic residues" evidence="2">
    <location>
        <begin position="694"/>
        <end position="706"/>
    </location>
</feature>
<evidence type="ECO:0000256" key="1">
    <source>
        <dbReference type="PROSITE-ProRule" id="PRU00047"/>
    </source>
</evidence>
<dbReference type="Gene3D" id="4.10.60.10">
    <property type="entry name" value="Zinc finger, CCHC-type"/>
    <property type="match status" value="1"/>
</dbReference>
<dbReference type="Gene3D" id="3.30.420.10">
    <property type="entry name" value="Ribonuclease H-like superfamily/Ribonuclease H"/>
    <property type="match status" value="1"/>
</dbReference>
<dbReference type="PROSITE" id="PS50158">
    <property type="entry name" value="ZF_CCHC"/>
    <property type="match status" value="1"/>
</dbReference>
<dbReference type="Pfam" id="PF00098">
    <property type="entry name" value="zf-CCHC"/>
    <property type="match status" value="1"/>
</dbReference>
<dbReference type="InterPro" id="IPR036397">
    <property type="entry name" value="RNaseH_sf"/>
</dbReference>
<dbReference type="InterPro" id="IPR036875">
    <property type="entry name" value="Znf_CCHC_sf"/>
</dbReference>
<dbReference type="PROSITE" id="PS50994">
    <property type="entry name" value="INTEGRASE"/>
    <property type="match status" value="1"/>
</dbReference>
<feature type="region of interest" description="Disordered" evidence="2">
    <location>
        <begin position="414"/>
        <end position="439"/>
    </location>
</feature>
<sequence length="2026" mass="227634">MCSCSPNPAALEPRLASSEKVRATLRGLRRSFAWGFAAAYNLRFFEAGFTFSGGFAFEKDRAGPLKIPAWRWKQGLRDLGIARSLIQSLNLVRTFTDEHNTYGLQRLFGTSSTAILGKLGQREWDVGIEKEDASTWRFFSLAFAILAMEGKQVAETIPSWDGNPRGWLLAMSWSLEELSGTHGVQNLLNKLEQSPLVRKQLPNTAAVLQQYFNYRRQGHENINAYLVRESLYYEEFLEALMALHGGHQGHAGFLDLEESSSSSDSDGGRKDKKGYKSVPTEDPSSPASKGGSKGSRPDGSRHGSARAGDPPGLSITDSFILTQLRGWRLLSGAALSSEEWRSILASTKNQLDYDSVREALTVLFDEQIMHRSSTSSPPTYGHGTPHFFNMAEEDTWGDEDWWDDGTSWAATAWEESSEWPEEPDGEVSLAEDSTPLDPEAMTADRTWSQAHKSTQMLRKDRGFGAASAKTDGCFICGNKGHMARECPDRNAKGGKGKGKGRQVYFADEIYTDYMFNKGKGGKKGNGKMNNFFEEFINYMKGYNHKGKGKGHGKLRSKNQGNVNAYYTEDYDFHGLQFDEEQGHQPDLELGRVEKDTTGLGMLDCGATCSAGPETSTRNLIQAVITQDNQASIAIDAKRRPKFRFGVNIANGLNMFGTGDSGSWAICLRPSPIRSGPDPLTFMAPKKTTPVELDEERRVEADPRDPRSSPTVWPCFNAHVPNKAQSNKWGTWHHCAVCNLRLDYTPKPGAPANTTACENPTMVQRALKELQAALPQEMNPNGELVKAFMDKVTADERIRYLMMDARSRLEKNMATVAKAKALVKSSNPATHSKNLRTANSAGYAEEAQPVSPTSSWQAVENTELPTTIEFNPMHYLTAEEKDRMMSMIATRVQQSQAQAHMVPESEEELEPDYSRENMSNTVYGQNPLVWEMFCSKDSALAEACMREGIPVERINLAQGFDLYKPETYTTLLHLFRQQRPKKVWISTMRTLFWDHTLYAAQDGHSGQPQEDDDEEGDDAVLFTYKHGECKVESADLVIKTLTLRWLMDKPRPKTIIPDNAKSLVSQKLTEFLADLGIEVMPPPDNESWAHGITERAIGHIKETASLLQQSLPDQDPVLTLAMATGANNNTEYVKGYTSIQWAYGKQTSWSLDELRQQLSLPIDRQQQELLFEAKGDDSHTWQQLSDMIPKREFVDMTGEEPGEDETEEPYLPEVPDERTTRLPPSSTLPPAIRFHGKMPMADTGFPVGFEPPLQDDDDGANVNDYDLDEEQESKRQKTDHENMDDEGDKTKPTSSASGSRRASTSSKTPLLQEEPPPGPQPPEADPGLPEEPESKKQRTDDSDQDDLQLDLQAALQEVQEGYVFEIELDFTSNRQKKQFQRNPEMFLAKKLNSSEVHWKNLNQEERRLMNNAKGGEVSSFLKTQAVRRCLTYEEQQEAQQSDRVLRARWVLVWKPVPEEDRAQAKADRLANPDTTVYDENLTRKAKARIVLLGFQHPDLKDGSLVTMAPVSTQLMRHLSLTVIAQRDWKLESLDLKTAFLQTGEGVMEDRKLWTPGVPELRQALGAHDGELLRILRNVYGNADAPRELWRDVDTKLKSIGAHRLIGDSSFWIWVEENPNPINEADQFCLIGFVGGHVDDFMRAGDLSNDTWLKVRKDIDELYAWGSKKEENFRYTGLNVEVVNKNKERYVELNQDFYLEDLPPLAISDERLRLDPKTSLTDGEMAACRASLGALQWTATQTQIQACARVNLLLTELTVNKNMAVAVEINQLIKDLKKDPMQIRLWQLPHIDHWQQWVVVTMADQAHANRPQGGSTGGILTCLGGPEQATGDAGKLNTISWRSWRLKRKAISANDGEMQATLEGEDSNFRVRFRWAQLNGCCALQDTNILEKANKLVSYVKGIVVTDSKGVFDACNKTDAPLLGMSNARSALQGYQLKEQLKESGCRLVWVSGDWNLSDSLTKKSRICRDGLAQFKKNNVWRLRFDENFVQSEKKAKRLGTSAVQQMRDLQALIAHDPRKNLDWCDSM</sequence>
<name>A0ABP0QUZ4_9DINO</name>
<keyword evidence="1" id="KW-0863">Zinc-finger</keyword>
<feature type="region of interest" description="Disordered" evidence="2">
    <location>
        <begin position="1196"/>
        <end position="1344"/>
    </location>
</feature>
<feature type="compositionally biased region" description="Acidic residues" evidence="2">
    <location>
        <begin position="1196"/>
        <end position="1209"/>
    </location>
</feature>
<protein>
    <submittedName>
        <fullName evidence="5">Transposon Ty1-NL2 Gag-Pol polyprotein</fullName>
    </submittedName>
</protein>
<dbReference type="SUPFAM" id="SSF53098">
    <property type="entry name" value="Ribonuclease H-like"/>
    <property type="match status" value="1"/>
</dbReference>
<keyword evidence="6" id="KW-1185">Reference proteome</keyword>
<feature type="region of interest" description="Disordered" evidence="2">
    <location>
        <begin position="254"/>
        <end position="312"/>
    </location>
</feature>
<dbReference type="EMBL" id="CAXAMM010040239">
    <property type="protein sequence ID" value="CAK9091903.1"/>
    <property type="molecule type" value="Genomic_DNA"/>
</dbReference>
<evidence type="ECO:0000259" key="3">
    <source>
        <dbReference type="PROSITE" id="PS50158"/>
    </source>
</evidence>
<evidence type="ECO:0000313" key="6">
    <source>
        <dbReference type="Proteomes" id="UP001642464"/>
    </source>
</evidence>
<organism evidence="5 6">
    <name type="scientific">Durusdinium trenchii</name>
    <dbReference type="NCBI Taxonomy" id="1381693"/>
    <lineage>
        <taxon>Eukaryota</taxon>
        <taxon>Sar</taxon>
        <taxon>Alveolata</taxon>
        <taxon>Dinophyceae</taxon>
        <taxon>Suessiales</taxon>
        <taxon>Symbiodiniaceae</taxon>
        <taxon>Durusdinium</taxon>
    </lineage>
</organism>
<evidence type="ECO:0000259" key="4">
    <source>
        <dbReference type="PROSITE" id="PS50994"/>
    </source>
</evidence>
<keyword evidence="1" id="KW-0479">Metal-binding</keyword>
<feature type="compositionally biased region" description="Low complexity" evidence="2">
    <location>
        <begin position="1220"/>
        <end position="1229"/>
    </location>
</feature>
<dbReference type="Proteomes" id="UP001642464">
    <property type="component" value="Unassembled WGS sequence"/>
</dbReference>